<dbReference type="EMBL" id="BJWL01000007">
    <property type="protein sequence ID" value="GFY90859.1"/>
    <property type="molecule type" value="Genomic_DNA"/>
</dbReference>
<sequence length="255" mass="28352">MPYFNDKFKRQFKQCKKVVQAVNNRQASREVTDLLVYKSIYQHTIPHKSDELGRISLSTLHIKGRALQHETFSLERSGAKLHSHLPLPVFKVGKRASLQARRATLLWIPLTAKRMKEKKLLGSLCSPRQPSASASCSSNPSNGGCGDGGWSEFLEGSDSSKRKGKETTAGPSKRSKRRTRETSLTLHPSSSANAKLWKPEFSIVDLGKEVTVADFAKDCDTILALAWAIMLPKDVADLEDDGFDTIKDLLVMQQV</sequence>
<name>A0A7J0EY25_9ERIC</name>
<feature type="region of interest" description="Disordered" evidence="1">
    <location>
        <begin position="127"/>
        <end position="188"/>
    </location>
</feature>
<evidence type="ECO:0000313" key="3">
    <source>
        <dbReference type="Proteomes" id="UP000585474"/>
    </source>
</evidence>
<dbReference type="OrthoDB" id="5980302at2759"/>
<feature type="compositionally biased region" description="Low complexity" evidence="1">
    <location>
        <begin position="130"/>
        <end position="142"/>
    </location>
</feature>
<keyword evidence="3" id="KW-1185">Reference proteome</keyword>
<organism evidence="2 3">
    <name type="scientific">Actinidia rufa</name>
    <dbReference type="NCBI Taxonomy" id="165716"/>
    <lineage>
        <taxon>Eukaryota</taxon>
        <taxon>Viridiplantae</taxon>
        <taxon>Streptophyta</taxon>
        <taxon>Embryophyta</taxon>
        <taxon>Tracheophyta</taxon>
        <taxon>Spermatophyta</taxon>
        <taxon>Magnoliopsida</taxon>
        <taxon>eudicotyledons</taxon>
        <taxon>Gunneridae</taxon>
        <taxon>Pentapetalae</taxon>
        <taxon>asterids</taxon>
        <taxon>Ericales</taxon>
        <taxon>Actinidiaceae</taxon>
        <taxon>Actinidia</taxon>
    </lineage>
</organism>
<reference evidence="2 3" key="1">
    <citation type="submission" date="2019-07" db="EMBL/GenBank/DDBJ databases">
        <title>De Novo Assembly of kiwifruit Actinidia rufa.</title>
        <authorList>
            <person name="Sugita-Konishi S."/>
            <person name="Sato K."/>
            <person name="Mori E."/>
            <person name="Abe Y."/>
            <person name="Kisaki G."/>
            <person name="Hamano K."/>
            <person name="Suezawa K."/>
            <person name="Otani M."/>
            <person name="Fukuda T."/>
            <person name="Manabe T."/>
            <person name="Gomi K."/>
            <person name="Tabuchi M."/>
            <person name="Akimitsu K."/>
            <person name="Kataoka I."/>
        </authorList>
    </citation>
    <scope>NUCLEOTIDE SEQUENCE [LARGE SCALE GENOMIC DNA]</scope>
    <source>
        <strain evidence="3">cv. Fuchu</strain>
    </source>
</reference>
<comment type="caution">
    <text evidence="2">The sequence shown here is derived from an EMBL/GenBank/DDBJ whole genome shotgun (WGS) entry which is preliminary data.</text>
</comment>
<dbReference type="AlphaFoldDB" id="A0A7J0EY25"/>
<gene>
    <name evidence="2" type="ORF">Acr_07g0010550</name>
</gene>
<protein>
    <submittedName>
        <fullName evidence="2">Uncharacterized protein</fullName>
    </submittedName>
</protein>
<dbReference type="Proteomes" id="UP000585474">
    <property type="component" value="Unassembled WGS sequence"/>
</dbReference>
<proteinExistence type="predicted"/>
<accession>A0A7J0EY25</accession>
<evidence type="ECO:0000313" key="2">
    <source>
        <dbReference type="EMBL" id="GFY90859.1"/>
    </source>
</evidence>
<evidence type="ECO:0000256" key="1">
    <source>
        <dbReference type="SAM" id="MobiDB-lite"/>
    </source>
</evidence>